<dbReference type="PANTHER" id="PTHR21197:SF0">
    <property type="entry name" value="UDP-GALACTOPYRANOSE MUTASE"/>
    <property type="match status" value="1"/>
</dbReference>
<dbReference type="GO" id="GO:0008767">
    <property type="term" value="F:UDP-galactopyranose mutase activity"/>
    <property type="evidence" value="ECO:0007669"/>
    <property type="project" value="TreeGrafter"/>
</dbReference>
<dbReference type="RefSeq" id="WP_015712493.1">
    <property type="nucleotide sequence ID" value="NC_015577.1"/>
</dbReference>
<evidence type="ECO:0000313" key="2">
    <source>
        <dbReference type="Proteomes" id="UP000009222"/>
    </source>
</evidence>
<reference evidence="1 2" key="2">
    <citation type="journal article" date="2011" name="ISME J.">
        <title>RNA-seq reveals cooperative metabolic interactions between two termite-gut spirochete species in co-culture.</title>
        <authorList>
            <person name="Rosenthal A.Z."/>
            <person name="Matson E.G."/>
            <person name="Eldar A."/>
            <person name="Leadbetter J.R."/>
        </authorList>
    </citation>
    <scope>NUCLEOTIDE SEQUENCE [LARGE SCALE GENOMIC DNA]</scope>
    <source>
        <strain evidence="2">ATCC BAA-888 / DSM 13862 / ZAS-9</strain>
    </source>
</reference>
<protein>
    <submittedName>
        <fullName evidence="1">WbyH</fullName>
    </submittedName>
</protein>
<dbReference type="eggNOG" id="COG1232">
    <property type="taxonomic scope" value="Bacteria"/>
</dbReference>
<dbReference type="GO" id="GO:0005829">
    <property type="term" value="C:cytosol"/>
    <property type="evidence" value="ECO:0007669"/>
    <property type="project" value="TreeGrafter"/>
</dbReference>
<sequence>MQIDNLILGAGIAGLAYANEKRNKNEKTVIFEAESFPGGLCHSFKIQGLTFDSAVHLSFTTNNDARIFFDKTVYNRHEPLAFNFYNGYWVKHPLINNMYPLDASDKTAYIKSFIERKKFEYIQDYKDWLEASYGEEIAKRFYYVYTKKYWTVEPKDLSTTWIGSRLNVPDIEKILFGAFSPNTGNDYYAKEMRYPSGNGGYESFLKPLITGAAIEYNKKAVKIDLKGKVVQFSDRTIYGYDKLVSSIPLPELIEIIENAPSEIQYKAEKLKASKISLVSIGFNKPNIPKHLWFYIYDEDIMSARVNSPSIKSNDNAPMGSSSLQFEIYHHPDDIVDKEKVIENTLYALKKMKICNEDDIQFVDYRILPRGNVIFLQDMEKDRDKIKEYLANQRIDLIGRFGEWDYLWSDQSYLSGKNKVIK</sequence>
<organism evidence="1 2">
    <name type="scientific">Leadbettera azotonutricia (strain ATCC BAA-888 / DSM 13862 / ZAS-9)</name>
    <name type="common">Treponema azotonutricium</name>
    <dbReference type="NCBI Taxonomy" id="545695"/>
    <lineage>
        <taxon>Bacteria</taxon>
        <taxon>Pseudomonadati</taxon>
        <taxon>Spirochaetota</taxon>
        <taxon>Spirochaetia</taxon>
        <taxon>Spirochaetales</taxon>
        <taxon>Breznakiellaceae</taxon>
        <taxon>Leadbettera</taxon>
    </lineage>
</organism>
<dbReference type="PANTHER" id="PTHR21197">
    <property type="entry name" value="UDP-GALACTOPYRANOSE MUTASE"/>
    <property type="match status" value="1"/>
</dbReference>
<dbReference type="EMBL" id="CP001841">
    <property type="protein sequence ID" value="AEF82365.1"/>
    <property type="molecule type" value="Genomic_DNA"/>
</dbReference>
<proteinExistence type="predicted"/>
<dbReference type="AlphaFoldDB" id="F5YB12"/>
<dbReference type="HOGENOM" id="CLU_026719_2_0_12"/>
<dbReference type="Proteomes" id="UP000009222">
    <property type="component" value="Chromosome"/>
</dbReference>
<accession>F5YB12</accession>
<dbReference type="Gene3D" id="3.50.50.60">
    <property type="entry name" value="FAD/NAD(P)-binding domain"/>
    <property type="match status" value="1"/>
</dbReference>
<dbReference type="GO" id="GO:0050660">
    <property type="term" value="F:flavin adenine dinucleotide binding"/>
    <property type="evidence" value="ECO:0007669"/>
    <property type="project" value="TreeGrafter"/>
</dbReference>
<dbReference type="SUPFAM" id="SSF51971">
    <property type="entry name" value="Nucleotide-binding domain"/>
    <property type="match status" value="1"/>
</dbReference>
<dbReference type="InterPro" id="IPR036188">
    <property type="entry name" value="FAD/NAD-bd_sf"/>
</dbReference>
<dbReference type="KEGG" id="taz:TREAZ_3058"/>
<dbReference type="STRING" id="545695.TREAZ_3058"/>
<keyword evidence="2" id="KW-1185">Reference proteome</keyword>
<dbReference type="Pfam" id="PF13450">
    <property type="entry name" value="NAD_binding_8"/>
    <property type="match status" value="1"/>
</dbReference>
<evidence type="ECO:0000313" key="1">
    <source>
        <dbReference type="EMBL" id="AEF82365.1"/>
    </source>
</evidence>
<name>F5YB12_LEAAZ</name>
<dbReference type="InParanoid" id="F5YB12"/>
<dbReference type="OrthoDB" id="9769600at2"/>
<gene>
    <name evidence="1" type="ordered locus">TREAZ_3058</name>
</gene>
<reference evidence="2" key="1">
    <citation type="submission" date="2009-12" db="EMBL/GenBank/DDBJ databases">
        <title>Complete sequence of Treponema azotonutricium strain ZAS-9.</title>
        <authorList>
            <person name="Tetu S.G."/>
            <person name="Matson E."/>
            <person name="Ren Q."/>
            <person name="Seshadri R."/>
            <person name="Elbourne L."/>
            <person name="Hassan K.A."/>
            <person name="Durkin A."/>
            <person name="Radune D."/>
            <person name="Mohamoud Y."/>
            <person name="Shay R."/>
            <person name="Jin S."/>
            <person name="Zhang X."/>
            <person name="Lucey K."/>
            <person name="Ballor N.R."/>
            <person name="Ottesen E."/>
            <person name="Rosenthal R."/>
            <person name="Allen A."/>
            <person name="Leadbetter J.R."/>
            <person name="Paulsen I.T."/>
        </authorList>
    </citation>
    <scope>NUCLEOTIDE SEQUENCE [LARGE SCALE GENOMIC DNA]</scope>
    <source>
        <strain evidence="2">ATCC BAA-888 / DSM 13862 / ZAS-9</strain>
    </source>
</reference>